<dbReference type="GO" id="GO:0009636">
    <property type="term" value="P:response to toxic substance"/>
    <property type="evidence" value="ECO:0007669"/>
    <property type="project" value="UniProtKB-KW"/>
</dbReference>
<evidence type="ECO:0000256" key="11">
    <source>
        <dbReference type="ARBA" id="ARBA00022575"/>
    </source>
</evidence>
<dbReference type="Pfam" id="PF06441">
    <property type="entry name" value="EHN"/>
    <property type="match status" value="1"/>
</dbReference>
<evidence type="ECO:0000256" key="10">
    <source>
        <dbReference type="ARBA" id="ARBA00022481"/>
    </source>
</evidence>
<name>A0A8J4TT95_CLAMG</name>
<evidence type="ECO:0000256" key="5">
    <source>
        <dbReference type="ARBA" id="ARBA00004390"/>
    </source>
</evidence>
<evidence type="ECO:0000256" key="22">
    <source>
        <dbReference type="ARBA" id="ARBA00047476"/>
    </source>
</evidence>
<keyword evidence="13" id="KW-0058">Aromatic hydrocarbons catabolism</keyword>
<dbReference type="GO" id="GO:0005789">
    <property type="term" value="C:endoplasmic reticulum membrane"/>
    <property type="evidence" value="ECO:0007669"/>
    <property type="project" value="UniProtKB-SubCell"/>
</dbReference>
<evidence type="ECO:0000256" key="20">
    <source>
        <dbReference type="ARBA" id="ARBA00029772"/>
    </source>
</evidence>
<evidence type="ECO:0000313" key="25">
    <source>
        <dbReference type="EMBL" id="KAF5901420.1"/>
    </source>
</evidence>
<protein>
    <recommendedName>
        <fullName evidence="9">Epoxide hydrolase 1</fullName>
        <ecNumber evidence="8">3.3.2.9</ecNumber>
    </recommendedName>
    <alternativeName>
        <fullName evidence="20">Epoxide hydratase</fullName>
    </alternativeName>
    <alternativeName>
        <fullName evidence="21">Microsomal epoxide hydrolase</fullName>
    </alternativeName>
</protein>
<evidence type="ECO:0000256" key="9">
    <source>
        <dbReference type="ARBA" id="ARBA00018902"/>
    </source>
</evidence>
<evidence type="ECO:0000256" key="19">
    <source>
        <dbReference type="ARBA" id="ARBA00023136"/>
    </source>
</evidence>
<evidence type="ECO:0000256" key="3">
    <source>
        <dbReference type="ARBA" id="ARBA00001306"/>
    </source>
</evidence>
<comment type="caution">
    <text evidence="25">The sequence shown here is derived from an EMBL/GenBank/DDBJ whole genome shotgun (WGS) entry which is preliminary data.</text>
</comment>
<gene>
    <name evidence="25" type="primary">ephx5</name>
    <name evidence="25" type="ORF">DAT39_008866</name>
</gene>
<evidence type="ECO:0000256" key="13">
    <source>
        <dbReference type="ARBA" id="ARBA00022797"/>
    </source>
</evidence>
<dbReference type="InterPro" id="IPR016292">
    <property type="entry name" value="Epoxide_hydrolase"/>
</dbReference>
<keyword evidence="15" id="KW-0256">Endoplasmic reticulum</keyword>
<dbReference type="PANTHER" id="PTHR21661:SF78">
    <property type="entry name" value="EPOXIDE HYDROLASE 1"/>
    <property type="match status" value="1"/>
</dbReference>
<dbReference type="GO" id="GO:0097176">
    <property type="term" value="P:epoxide metabolic process"/>
    <property type="evidence" value="ECO:0007669"/>
    <property type="project" value="TreeGrafter"/>
</dbReference>
<keyword evidence="18" id="KW-0443">Lipid metabolism</keyword>
<dbReference type="Proteomes" id="UP000727407">
    <property type="component" value="Unassembled WGS sequence"/>
</dbReference>
<comment type="catalytic activity">
    <reaction evidence="2">
        <text>1-(4-methoxyphenyl)-N-methyl-N-[(3-methyloxetan-3-yl)methyl]methanamine + H2O = 2-{[(4-methoxybenzyl)(methyl)amino]methyl}-2-methylpropane-1,3-diol</text>
        <dbReference type="Rhea" id="RHEA:55764"/>
        <dbReference type="ChEBI" id="CHEBI:15377"/>
        <dbReference type="ChEBI" id="CHEBI:139161"/>
        <dbReference type="ChEBI" id="CHEBI:139164"/>
        <dbReference type="EC" id="3.3.2.9"/>
    </reaction>
</comment>
<evidence type="ECO:0000256" key="15">
    <source>
        <dbReference type="ARBA" id="ARBA00022824"/>
    </source>
</evidence>
<accession>A0A8J4TT95</accession>
<keyword evidence="26" id="KW-1185">Reference proteome</keyword>
<dbReference type="Gene3D" id="3.40.50.1820">
    <property type="entry name" value="alpha/beta hydrolase"/>
    <property type="match status" value="1"/>
</dbReference>
<comment type="similarity">
    <text evidence="7">Belongs to the peptidase S33 family.</text>
</comment>
<evidence type="ECO:0000256" key="21">
    <source>
        <dbReference type="ARBA" id="ARBA00031682"/>
    </source>
</evidence>
<dbReference type="EMBL" id="QNUK01000113">
    <property type="protein sequence ID" value="KAF5901420.1"/>
    <property type="molecule type" value="Genomic_DNA"/>
</dbReference>
<evidence type="ECO:0000256" key="14">
    <source>
        <dbReference type="ARBA" id="ARBA00022801"/>
    </source>
</evidence>
<dbReference type="PIRSF" id="PIRSF001112">
    <property type="entry name" value="Epoxide_hydrolase"/>
    <property type="match status" value="1"/>
</dbReference>
<comment type="catalytic activity">
    <reaction evidence="1">
        <text>11,12-epoxy-(5Z,8Z,14Z)-eicosatrienoate + H2O = 11,12-dihydroxy-(5Z,8Z,14Z)-eicosatrienoate</text>
        <dbReference type="Rhea" id="RHEA:44044"/>
        <dbReference type="ChEBI" id="CHEBI:15377"/>
        <dbReference type="ChEBI" id="CHEBI:76625"/>
        <dbReference type="ChEBI" id="CHEBI:84031"/>
    </reaction>
    <physiologicalReaction direction="left-to-right" evidence="1">
        <dbReference type="Rhea" id="RHEA:44045"/>
    </physiologicalReaction>
</comment>
<evidence type="ECO:0000256" key="16">
    <source>
        <dbReference type="ARBA" id="ARBA00022848"/>
    </source>
</evidence>
<comment type="catalytic activity">
    <reaction evidence="4">
        <text>8,9-epoxy-(5Z,11Z,14Z)-eicosatrienoate + H2O = 8,9-dihydroxy-(5Z,11Z,14Z)-eicosatrienoate</text>
        <dbReference type="Rhea" id="RHEA:44048"/>
        <dbReference type="ChEBI" id="CHEBI:15377"/>
        <dbReference type="ChEBI" id="CHEBI:84025"/>
        <dbReference type="ChEBI" id="CHEBI:84032"/>
    </reaction>
    <physiologicalReaction direction="left-to-right" evidence="4">
        <dbReference type="Rhea" id="RHEA:44049"/>
    </physiologicalReaction>
</comment>
<dbReference type="InterPro" id="IPR010497">
    <property type="entry name" value="Epoxide_hydro_N"/>
</dbReference>
<evidence type="ECO:0000256" key="7">
    <source>
        <dbReference type="ARBA" id="ARBA00010088"/>
    </source>
</evidence>
<comment type="catalytic activity">
    <reaction evidence="3">
        <text>cis-stilbene oxide + H2O = (1R,2R)-hydrobenzoin</text>
        <dbReference type="Rhea" id="RHEA:23900"/>
        <dbReference type="ChEBI" id="CHEBI:15377"/>
        <dbReference type="ChEBI" id="CHEBI:50004"/>
        <dbReference type="ChEBI" id="CHEBI:50014"/>
        <dbReference type="EC" id="3.3.2.9"/>
    </reaction>
    <physiologicalReaction direction="left-to-right" evidence="3">
        <dbReference type="Rhea" id="RHEA:23901"/>
    </physiologicalReaction>
</comment>
<organism evidence="25 26">
    <name type="scientific">Clarias magur</name>
    <name type="common">Asian catfish</name>
    <name type="synonym">Macropteronotus magur</name>
    <dbReference type="NCBI Taxonomy" id="1594786"/>
    <lineage>
        <taxon>Eukaryota</taxon>
        <taxon>Metazoa</taxon>
        <taxon>Chordata</taxon>
        <taxon>Craniata</taxon>
        <taxon>Vertebrata</taxon>
        <taxon>Euteleostomi</taxon>
        <taxon>Actinopterygii</taxon>
        <taxon>Neopterygii</taxon>
        <taxon>Teleostei</taxon>
        <taxon>Ostariophysi</taxon>
        <taxon>Siluriformes</taxon>
        <taxon>Clariidae</taxon>
        <taxon>Clarias</taxon>
    </lineage>
</organism>
<keyword evidence="19 23" id="KW-0472">Membrane</keyword>
<feature type="transmembrane region" description="Helical" evidence="23">
    <location>
        <begin position="21"/>
        <end position="39"/>
    </location>
</feature>
<comment type="catalytic activity">
    <reaction evidence="22">
        <text>2-(5Z,8Z,11Z,14Z-eicosatetraenoyl)-glycerol + H2O = glycerol + (5Z,8Z,11Z,14Z)-eicosatetraenoate + H(+)</text>
        <dbReference type="Rhea" id="RHEA:26132"/>
        <dbReference type="ChEBI" id="CHEBI:15377"/>
        <dbReference type="ChEBI" id="CHEBI:15378"/>
        <dbReference type="ChEBI" id="CHEBI:17754"/>
        <dbReference type="ChEBI" id="CHEBI:32395"/>
        <dbReference type="ChEBI" id="CHEBI:52392"/>
    </reaction>
    <physiologicalReaction direction="left-to-right" evidence="22">
        <dbReference type="Rhea" id="RHEA:26133"/>
    </physiologicalReaction>
</comment>
<feature type="domain" description="Epoxide hydrolase N-terminal" evidence="24">
    <location>
        <begin position="66"/>
        <end position="174"/>
    </location>
</feature>
<keyword evidence="17 23" id="KW-1133">Transmembrane helix</keyword>
<evidence type="ECO:0000256" key="18">
    <source>
        <dbReference type="ARBA" id="ARBA00023098"/>
    </source>
</evidence>
<reference evidence="25" key="1">
    <citation type="submission" date="2020-07" db="EMBL/GenBank/DDBJ databases">
        <title>Clarias magur genome sequencing, assembly and annotation.</title>
        <authorList>
            <person name="Kushwaha B."/>
            <person name="Kumar R."/>
            <person name="Das P."/>
            <person name="Joshi C.G."/>
            <person name="Kumar D."/>
            <person name="Nagpure N.S."/>
            <person name="Pandey M."/>
            <person name="Agarwal S."/>
            <person name="Srivastava S."/>
            <person name="Singh M."/>
            <person name="Sahoo L."/>
            <person name="Jayasankar P."/>
            <person name="Meher P.K."/>
            <person name="Koringa P.G."/>
            <person name="Iquebal M.A."/>
            <person name="Das S.P."/>
            <person name="Bit A."/>
            <person name="Patnaik S."/>
            <person name="Patel N."/>
            <person name="Shah T.M."/>
            <person name="Hinsu A."/>
            <person name="Jena J.K."/>
        </authorList>
    </citation>
    <scope>NUCLEOTIDE SEQUENCE</scope>
    <source>
        <strain evidence="25">CIFAMagur01</strain>
        <tissue evidence="25">Testis</tissue>
    </source>
</reference>
<evidence type="ECO:0000259" key="24">
    <source>
        <dbReference type="Pfam" id="PF06441"/>
    </source>
</evidence>
<feature type="non-terminal residue" evidence="25">
    <location>
        <position position="1"/>
    </location>
</feature>
<comment type="subcellular location">
    <subcellularLocation>
        <location evidence="6">Endoplasmic reticulum membrane</location>
        <topology evidence="6">Single-pass type III membrane protein</topology>
    </subcellularLocation>
    <subcellularLocation>
        <location evidence="5">Microsome membrane</location>
        <topology evidence="5">Single-pass type III membrane protein</topology>
    </subcellularLocation>
</comment>
<evidence type="ECO:0000256" key="4">
    <source>
        <dbReference type="ARBA" id="ARBA00001899"/>
    </source>
</evidence>
<proteinExistence type="inferred from homology"/>
<dbReference type="InterPro" id="IPR000639">
    <property type="entry name" value="Epox_hydrolase-like"/>
</dbReference>
<evidence type="ECO:0000256" key="8">
    <source>
        <dbReference type="ARBA" id="ARBA00012091"/>
    </source>
</evidence>
<evidence type="ECO:0000256" key="17">
    <source>
        <dbReference type="ARBA" id="ARBA00022989"/>
    </source>
</evidence>
<evidence type="ECO:0000313" key="26">
    <source>
        <dbReference type="Proteomes" id="UP000727407"/>
    </source>
</evidence>
<dbReference type="PRINTS" id="PR00412">
    <property type="entry name" value="EPOXHYDRLASE"/>
</dbReference>
<keyword evidence="10" id="KW-0488">Methylation</keyword>
<dbReference type="AlphaFoldDB" id="A0A8J4TT95"/>
<dbReference type="EC" id="3.3.2.9" evidence="8"/>
<evidence type="ECO:0000256" key="12">
    <source>
        <dbReference type="ARBA" id="ARBA00022692"/>
    </source>
</evidence>
<dbReference type="OrthoDB" id="7130006at2759"/>
<evidence type="ECO:0000256" key="1">
    <source>
        <dbReference type="ARBA" id="ARBA00000146"/>
    </source>
</evidence>
<keyword evidence="11" id="KW-0216">Detoxification</keyword>
<keyword evidence="12 23" id="KW-0812">Transmembrane</keyword>
<dbReference type="InterPro" id="IPR029058">
    <property type="entry name" value="AB_hydrolase_fold"/>
</dbReference>
<dbReference type="PANTHER" id="PTHR21661">
    <property type="entry name" value="EPOXIDE HYDROLASE 1-RELATED"/>
    <property type="match status" value="1"/>
</dbReference>
<sequence>MMQAIENIKQAVSSLDPQKRYILAISSVGLGGLLLYRALRKKTKTIPVGDGWWRVGEKPLTEDRTIRPFIVETSEEMIEDLYQRIDQTRYTDCLQDARFHYGFNSTYLQKVTSYWRHEFDWEKQVKVLNKYPHFKTNIEGLDVHFIHVKPVQRFGQKVIPLIMVHGWPGSFFEFYRIIPMLTQTDGDFVFEVICPSIPGYGYSEAPQVQGFNSVAAARIFHKLMERLGFSQYYLQGGDWGALITSNMAQMKPECVKGLHLNMINARAGGTKTVLSLIIGRYLPFLVGFTREDVRRMYPYMQKTVYELLKESGYMHIQSTKPDTAGCALNNSPVGMAAYMLEKFSTWTDFENRDLEDGGLTRKFSLDDLLTNIMIYWTTASIISSMRFYKENMSDYQNRLDH</sequence>
<evidence type="ECO:0000256" key="2">
    <source>
        <dbReference type="ARBA" id="ARBA00000221"/>
    </source>
</evidence>
<dbReference type="SUPFAM" id="SSF53474">
    <property type="entry name" value="alpha/beta-Hydrolases"/>
    <property type="match status" value="1"/>
</dbReference>
<dbReference type="GO" id="GO:0019369">
    <property type="term" value="P:arachidonate metabolic process"/>
    <property type="evidence" value="ECO:0007669"/>
    <property type="project" value="TreeGrafter"/>
</dbReference>
<keyword evidence="16" id="KW-0492">Microsome</keyword>
<evidence type="ECO:0000256" key="23">
    <source>
        <dbReference type="SAM" id="Phobius"/>
    </source>
</evidence>
<dbReference type="GO" id="GO:0033961">
    <property type="term" value="F:cis-stilbene-oxide hydrolase activity"/>
    <property type="evidence" value="ECO:0007669"/>
    <property type="project" value="UniProtKB-EC"/>
</dbReference>
<evidence type="ECO:0000256" key="6">
    <source>
        <dbReference type="ARBA" id="ARBA00004643"/>
    </source>
</evidence>
<keyword evidence="14 25" id="KW-0378">Hydrolase</keyword>